<evidence type="ECO:0000256" key="1">
    <source>
        <dbReference type="SAM" id="Phobius"/>
    </source>
</evidence>
<feature type="transmembrane region" description="Helical" evidence="1">
    <location>
        <begin position="88"/>
        <end position="112"/>
    </location>
</feature>
<name>A0A9P6TF74_9BASI</name>
<evidence type="ECO:0000313" key="3">
    <source>
        <dbReference type="Proteomes" id="UP000886653"/>
    </source>
</evidence>
<gene>
    <name evidence="2" type="ORF">CROQUDRAFT_720633</name>
</gene>
<feature type="transmembrane region" description="Helical" evidence="1">
    <location>
        <begin position="19"/>
        <end position="35"/>
    </location>
</feature>
<comment type="caution">
    <text evidence="2">The sequence shown here is derived from an EMBL/GenBank/DDBJ whole genome shotgun (WGS) entry which is preliminary data.</text>
</comment>
<dbReference type="Proteomes" id="UP000886653">
    <property type="component" value="Unassembled WGS sequence"/>
</dbReference>
<proteinExistence type="predicted"/>
<reference evidence="2" key="1">
    <citation type="submission" date="2013-11" db="EMBL/GenBank/DDBJ databases">
        <title>Genome sequence of the fusiform rust pathogen reveals effectors for host alternation and coevolution with pine.</title>
        <authorList>
            <consortium name="DOE Joint Genome Institute"/>
            <person name="Smith K."/>
            <person name="Pendleton A."/>
            <person name="Kubisiak T."/>
            <person name="Anderson C."/>
            <person name="Salamov A."/>
            <person name="Aerts A."/>
            <person name="Riley R."/>
            <person name="Clum A."/>
            <person name="Lindquist E."/>
            <person name="Ence D."/>
            <person name="Campbell M."/>
            <person name="Kronenberg Z."/>
            <person name="Feau N."/>
            <person name="Dhillon B."/>
            <person name="Hamelin R."/>
            <person name="Burleigh J."/>
            <person name="Smith J."/>
            <person name="Yandell M."/>
            <person name="Nelson C."/>
            <person name="Grigoriev I."/>
            <person name="Davis J."/>
        </authorList>
    </citation>
    <scope>NUCLEOTIDE SEQUENCE</scope>
    <source>
        <strain evidence="2">G11</strain>
    </source>
</reference>
<dbReference type="OrthoDB" id="10514010at2759"/>
<accession>A0A9P6TF74</accession>
<organism evidence="2 3">
    <name type="scientific">Cronartium quercuum f. sp. fusiforme G11</name>
    <dbReference type="NCBI Taxonomy" id="708437"/>
    <lineage>
        <taxon>Eukaryota</taxon>
        <taxon>Fungi</taxon>
        <taxon>Dikarya</taxon>
        <taxon>Basidiomycota</taxon>
        <taxon>Pucciniomycotina</taxon>
        <taxon>Pucciniomycetes</taxon>
        <taxon>Pucciniales</taxon>
        <taxon>Coleosporiaceae</taxon>
        <taxon>Cronartium</taxon>
    </lineage>
</organism>
<protein>
    <submittedName>
        <fullName evidence="2">Uncharacterized protein</fullName>
    </submittedName>
</protein>
<keyword evidence="3" id="KW-1185">Reference proteome</keyword>
<feature type="transmembrane region" description="Helical" evidence="1">
    <location>
        <begin position="164"/>
        <end position="188"/>
    </location>
</feature>
<evidence type="ECO:0000313" key="2">
    <source>
        <dbReference type="EMBL" id="KAG0150112.1"/>
    </source>
</evidence>
<keyword evidence="1" id="KW-0472">Membrane</keyword>
<feature type="transmembrane region" description="Helical" evidence="1">
    <location>
        <begin position="251"/>
        <end position="273"/>
    </location>
</feature>
<dbReference type="AlphaFoldDB" id="A0A9P6TF74"/>
<sequence>MSAKASEIALINSQTVEPVLILTSGYIFTSFVNFYRQRKNQKRSSYVMAWIVVLLHLVQVICEVVVGWQTMTAAVEGQTVETTALALIISGMTITSNCLIQTHFSSLVYYLMIERRKCWLVLATYLTVTMILFGILSELLLIITRAGFDPGIPLRDKNPTIRHLSLFSTLAYFSNNMLYDAILCFMLTSKLIQSGRLSLGKQMKMIIHSLLCLTLRTFFLTTIVVTGLAIVTLSGLLPAHPNPKLAKQIPTIWQCLASFSSRVYILSFFSSFLDRPRNLDKPQPSPQFLVPFNVMTTRFTEEAGNCIL</sequence>
<keyword evidence="1" id="KW-0812">Transmembrane</keyword>
<feature type="transmembrane region" description="Helical" evidence="1">
    <location>
        <begin position="47"/>
        <end position="68"/>
    </location>
</feature>
<dbReference type="EMBL" id="MU167222">
    <property type="protein sequence ID" value="KAG0150112.1"/>
    <property type="molecule type" value="Genomic_DNA"/>
</dbReference>
<keyword evidence="1" id="KW-1133">Transmembrane helix</keyword>
<feature type="transmembrane region" description="Helical" evidence="1">
    <location>
        <begin position="209"/>
        <end position="231"/>
    </location>
</feature>
<feature type="transmembrane region" description="Helical" evidence="1">
    <location>
        <begin position="119"/>
        <end position="144"/>
    </location>
</feature>